<dbReference type="PROSITE" id="PS50181">
    <property type="entry name" value="FBOX"/>
    <property type="match status" value="1"/>
</dbReference>
<dbReference type="InterPro" id="IPR053781">
    <property type="entry name" value="F-box_AtFBL13-like"/>
</dbReference>
<dbReference type="InterPro" id="IPR001810">
    <property type="entry name" value="F-box_dom"/>
</dbReference>
<evidence type="ECO:0000313" key="3">
    <source>
        <dbReference type="Proteomes" id="UP001558713"/>
    </source>
</evidence>
<dbReference type="Proteomes" id="UP001558713">
    <property type="component" value="Unassembled WGS sequence"/>
</dbReference>
<dbReference type="CDD" id="cd22160">
    <property type="entry name" value="F-box_AtFBL13-like"/>
    <property type="match status" value="1"/>
</dbReference>
<proteinExistence type="predicted"/>
<dbReference type="SMART" id="SM00579">
    <property type="entry name" value="FBD"/>
    <property type="match status" value="1"/>
</dbReference>
<evidence type="ECO:0000259" key="1">
    <source>
        <dbReference type="PROSITE" id="PS50181"/>
    </source>
</evidence>
<accession>A0ABD0ZHC6</accession>
<dbReference type="EMBL" id="JBANAX010000888">
    <property type="protein sequence ID" value="KAL1189744.1"/>
    <property type="molecule type" value="Genomic_DNA"/>
</dbReference>
<dbReference type="AlphaFoldDB" id="A0ABD0ZHC6"/>
<dbReference type="Pfam" id="PF00646">
    <property type="entry name" value="F-box"/>
    <property type="match status" value="1"/>
</dbReference>
<dbReference type="PANTHER" id="PTHR31293:SF12">
    <property type="entry name" value="RNI-LIKE SUPERFAMILY PROTEIN"/>
    <property type="match status" value="1"/>
</dbReference>
<comment type="caution">
    <text evidence="2">The sequence shown here is derived from an EMBL/GenBank/DDBJ whole genome shotgun (WGS) entry which is preliminary data.</text>
</comment>
<sequence>MGGTKKSNSIHRDMISSLPDDLLCHILSFLSTKEAALTPVLSKRWSNLLQLLPFLDFDDSVLLNPKKGQRRRNGVFEDFVDRLLSRRVETSSSPVQRVSLKCRQGGVTPDCIIRWILTIVMDLGVLDLSLAIDFGILHLPSNVFKSNTLVKLRIGTMIRLSHFPSYLVSPTLKSLVLDLVEFRDGVKVEFKPILLSFPLLQSLQILESNKWNFWNGSASCRALKSLIYTSDVDCCDPKPCVSFDSPSLVYLEYSDVVADKYENLMLDSLVEARIDLHLNADQIMRKPKGIGFVPGDVTNLLKGLRNVKILCLSPDALEALYYRGVRIPVFNNLISLSLGSDRPHGTPLIFWKLLPSLLRNSLNLETLIIKGLVRYVVQGWENGYVNTSPTSLVYFSWDDVYDSLSSSAMKVLEITGYKGTCQELNQMKCFLGKLQHLQMARVCLKAMDVRERNRITKDLLLLPKVSSNCEIQVMKETA</sequence>
<protein>
    <submittedName>
        <fullName evidence="2">F-box protein</fullName>
    </submittedName>
</protein>
<feature type="domain" description="F-box" evidence="1">
    <location>
        <begin position="12"/>
        <end position="50"/>
    </location>
</feature>
<keyword evidence="3" id="KW-1185">Reference proteome</keyword>
<name>A0ABD0ZHC6_CARAN</name>
<organism evidence="2 3">
    <name type="scientific">Cardamine amara subsp. amara</name>
    <dbReference type="NCBI Taxonomy" id="228776"/>
    <lineage>
        <taxon>Eukaryota</taxon>
        <taxon>Viridiplantae</taxon>
        <taxon>Streptophyta</taxon>
        <taxon>Embryophyta</taxon>
        <taxon>Tracheophyta</taxon>
        <taxon>Spermatophyta</taxon>
        <taxon>Magnoliopsida</taxon>
        <taxon>eudicotyledons</taxon>
        <taxon>Gunneridae</taxon>
        <taxon>Pentapetalae</taxon>
        <taxon>rosids</taxon>
        <taxon>malvids</taxon>
        <taxon>Brassicales</taxon>
        <taxon>Brassicaceae</taxon>
        <taxon>Cardamineae</taxon>
        <taxon>Cardamine</taxon>
    </lineage>
</organism>
<dbReference type="InterPro" id="IPR055294">
    <property type="entry name" value="FBL60-like"/>
</dbReference>
<dbReference type="InterPro" id="IPR006566">
    <property type="entry name" value="FBD"/>
</dbReference>
<dbReference type="Gene3D" id="1.20.1280.50">
    <property type="match status" value="1"/>
</dbReference>
<dbReference type="PANTHER" id="PTHR31293">
    <property type="entry name" value="RNI-LIKE SUPERFAMILY PROTEIN"/>
    <property type="match status" value="1"/>
</dbReference>
<reference evidence="2 3" key="1">
    <citation type="submission" date="2024-04" db="EMBL/GenBank/DDBJ databases">
        <title>Genome assembly C_amara_ONT_v2.</title>
        <authorList>
            <person name="Yant L."/>
            <person name="Moore C."/>
            <person name="Slenker M."/>
        </authorList>
    </citation>
    <scope>NUCLEOTIDE SEQUENCE [LARGE SCALE GENOMIC DNA]</scope>
    <source>
        <tissue evidence="2">Leaf</tissue>
    </source>
</reference>
<gene>
    <name evidence="2" type="ORF">V5N11_036224</name>
</gene>
<dbReference type="InterPro" id="IPR036047">
    <property type="entry name" value="F-box-like_dom_sf"/>
</dbReference>
<dbReference type="SUPFAM" id="SSF81383">
    <property type="entry name" value="F-box domain"/>
    <property type="match status" value="1"/>
</dbReference>
<evidence type="ECO:0000313" key="2">
    <source>
        <dbReference type="EMBL" id="KAL1189744.1"/>
    </source>
</evidence>